<dbReference type="InterPro" id="IPR022791">
    <property type="entry name" value="L-PG_synthase/AglD"/>
</dbReference>
<evidence type="ECO:0000256" key="1">
    <source>
        <dbReference type="ARBA" id="ARBA00004651"/>
    </source>
</evidence>
<proteinExistence type="predicted"/>
<evidence type="ECO:0000256" key="3">
    <source>
        <dbReference type="ARBA" id="ARBA00022692"/>
    </source>
</evidence>
<feature type="transmembrane region" description="Helical" evidence="6">
    <location>
        <begin position="130"/>
        <end position="149"/>
    </location>
</feature>
<evidence type="ECO:0000313" key="7">
    <source>
        <dbReference type="EMBL" id="NZA25316.1"/>
    </source>
</evidence>
<evidence type="ECO:0000256" key="5">
    <source>
        <dbReference type="ARBA" id="ARBA00023136"/>
    </source>
</evidence>
<evidence type="ECO:0000313" key="8">
    <source>
        <dbReference type="Proteomes" id="UP000578091"/>
    </source>
</evidence>
<feature type="transmembrane region" description="Helical" evidence="6">
    <location>
        <begin position="285"/>
        <end position="304"/>
    </location>
</feature>
<evidence type="ECO:0000256" key="2">
    <source>
        <dbReference type="ARBA" id="ARBA00022475"/>
    </source>
</evidence>
<dbReference type="AlphaFoldDB" id="A0A853J827"/>
<gene>
    <name evidence="7" type="ORF">H0E84_02885</name>
</gene>
<dbReference type="Pfam" id="PF03706">
    <property type="entry name" value="LPG_synthase_TM"/>
    <property type="match status" value="1"/>
</dbReference>
<dbReference type="EMBL" id="JACCKA010000024">
    <property type="protein sequence ID" value="NZA25316.1"/>
    <property type="molecule type" value="Genomic_DNA"/>
</dbReference>
<dbReference type="RefSeq" id="WP_180677122.1">
    <property type="nucleotide sequence ID" value="NZ_JACCKA010000024.1"/>
</dbReference>
<keyword evidence="3 6" id="KW-0812">Transmembrane</keyword>
<accession>A0A853J827</accession>
<feature type="transmembrane region" description="Helical" evidence="6">
    <location>
        <begin position="155"/>
        <end position="178"/>
    </location>
</feature>
<dbReference type="Proteomes" id="UP000578091">
    <property type="component" value="Unassembled WGS sequence"/>
</dbReference>
<comment type="caution">
    <text evidence="7">The sequence shown here is derived from an EMBL/GenBank/DDBJ whole genome shotgun (WGS) entry which is preliminary data.</text>
</comment>
<keyword evidence="4 6" id="KW-1133">Transmembrane helix</keyword>
<feature type="transmembrane region" description="Helical" evidence="6">
    <location>
        <begin position="45"/>
        <end position="68"/>
    </location>
</feature>
<dbReference type="NCBIfam" id="TIGR00374">
    <property type="entry name" value="flippase-like domain"/>
    <property type="match status" value="1"/>
</dbReference>
<keyword evidence="5 6" id="KW-0472">Membrane</keyword>
<feature type="transmembrane region" description="Helical" evidence="6">
    <location>
        <begin position="243"/>
        <end position="265"/>
    </location>
</feature>
<dbReference type="PANTHER" id="PTHR40277:SF1">
    <property type="entry name" value="BLL5419 PROTEIN"/>
    <property type="match status" value="1"/>
</dbReference>
<keyword evidence="8" id="KW-1185">Reference proteome</keyword>
<evidence type="ECO:0000256" key="4">
    <source>
        <dbReference type="ARBA" id="ARBA00022989"/>
    </source>
</evidence>
<evidence type="ECO:0000256" key="6">
    <source>
        <dbReference type="SAM" id="Phobius"/>
    </source>
</evidence>
<dbReference type="PANTHER" id="PTHR40277">
    <property type="entry name" value="BLL5419 PROTEIN"/>
    <property type="match status" value="1"/>
</dbReference>
<name>A0A853J827_9GAMM</name>
<protein>
    <submittedName>
        <fullName evidence="7">Flippase-like domain-containing protein</fullName>
    </submittedName>
</protein>
<reference evidence="7 8" key="1">
    <citation type="submission" date="2020-07" db="EMBL/GenBank/DDBJ databases">
        <title>Luteimonas sp. SJ-92.</title>
        <authorList>
            <person name="Huang X.-X."/>
            <person name="Xu L."/>
            <person name="Sun J.-Q."/>
        </authorList>
    </citation>
    <scope>NUCLEOTIDE SEQUENCE [LARGE SCALE GENOMIC DNA]</scope>
    <source>
        <strain evidence="7 8">SJ-92</strain>
    </source>
</reference>
<keyword evidence="2" id="KW-1003">Cell membrane</keyword>
<dbReference type="GO" id="GO:0005886">
    <property type="term" value="C:plasma membrane"/>
    <property type="evidence" value="ECO:0007669"/>
    <property type="project" value="UniProtKB-SubCell"/>
</dbReference>
<comment type="subcellular location">
    <subcellularLocation>
        <location evidence="1">Cell membrane</location>
        <topology evidence="1">Multi-pass membrane protein</topology>
    </subcellularLocation>
</comment>
<sequence length="313" mass="32550">MSTHSTRKRRSFRALQLAVAVAAFFYVFSLVDLQEARRALSGIDLRFFAAAFFLALLGLFSASLRWVILLRSAGIGYRILDAFRCYLAGAFYGLAMPGVIGGDVSRVVICRHQTGAPLGKLTGSVLLERYLGVVTLLCLLVIGLSSSSAEFLPPQAATVAPLLAAAGLAAILAVPALVRRNTLGVALHPRLARLGGLLDAVGGLRPAGLAKALGLSGGFQLSDILGTYLVGQALGTALHGPELLVALPLAYLATALPISPSGLGIREATLVLVLAQAGVSTSEAALLALVIFFIRVLVGILGGLDQMLGTLRK</sequence>
<organism evidence="7 8">
    <name type="scientific">Luteimonas salinisoli</name>
    <dbReference type="NCBI Taxonomy" id="2752307"/>
    <lineage>
        <taxon>Bacteria</taxon>
        <taxon>Pseudomonadati</taxon>
        <taxon>Pseudomonadota</taxon>
        <taxon>Gammaproteobacteria</taxon>
        <taxon>Lysobacterales</taxon>
        <taxon>Lysobacteraceae</taxon>
        <taxon>Luteimonas</taxon>
    </lineage>
</organism>